<evidence type="ECO:0000256" key="4">
    <source>
        <dbReference type="ARBA" id="ARBA00022490"/>
    </source>
</evidence>
<dbReference type="CDD" id="cd05799">
    <property type="entry name" value="PGM2"/>
    <property type="match status" value="1"/>
</dbReference>
<dbReference type="AlphaFoldDB" id="A0A8K0EY86"/>
<dbReference type="EMBL" id="OV696691">
    <property type="protein sequence ID" value="CAH1266988.1"/>
    <property type="molecule type" value="Genomic_DNA"/>
</dbReference>
<comment type="subcellular location">
    <subcellularLocation>
        <location evidence="2">Cytoplasm</location>
    </subcellularLocation>
</comment>
<dbReference type="GO" id="GO:0006006">
    <property type="term" value="P:glucose metabolic process"/>
    <property type="evidence" value="ECO:0007669"/>
    <property type="project" value="UniProtKB-KW"/>
</dbReference>
<comment type="cofactor">
    <cofactor evidence="1">
        <name>Mg(2+)</name>
        <dbReference type="ChEBI" id="CHEBI:18420"/>
    </cofactor>
</comment>
<evidence type="ECO:0000256" key="11">
    <source>
        <dbReference type="SAM" id="SignalP"/>
    </source>
</evidence>
<dbReference type="GO" id="GO:0005737">
    <property type="term" value="C:cytoplasm"/>
    <property type="evidence" value="ECO:0007669"/>
    <property type="project" value="UniProtKB-SubCell"/>
</dbReference>
<dbReference type="InterPro" id="IPR016066">
    <property type="entry name" value="A-D-PHexomutase_CS"/>
</dbReference>
<evidence type="ECO:0000256" key="10">
    <source>
        <dbReference type="ARBA" id="ARBA00023277"/>
    </source>
</evidence>
<evidence type="ECO:0000259" key="13">
    <source>
        <dbReference type="Pfam" id="PF02879"/>
    </source>
</evidence>
<keyword evidence="16" id="KW-1185">Reference proteome</keyword>
<keyword evidence="11" id="KW-0732">Signal</keyword>
<organism evidence="15 16">
    <name type="scientific">Branchiostoma lanceolatum</name>
    <name type="common">Common lancelet</name>
    <name type="synonym">Amphioxus lanceolatum</name>
    <dbReference type="NCBI Taxonomy" id="7740"/>
    <lineage>
        <taxon>Eukaryota</taxon>
        <taxon>Metazoa</taxon>
        <taxon>Chordata</taxon>
        <taxon>Cephalochordata</taxon>
        <taxon>Leptocardii</taxon>
        <taxon>Amphioxiformes</taxon>
        <taxon>Branchiostomatidae</taxon>
        <taxon>Branchiostoma</taxon>
    </lineage>
</organism>
<dbReference type="Pfam" id="PF02879">
    <property type="entry name" value="PGM_PMM_II"/>
    <property type="match status" value="1"/>
</dbReference>
<evidence type="ECO:0000256" key="1">
    <source>
        <dbReference type="ARBA" id="ARBA00001946"/>
    </source>
</evidence>
<evidence type="ECO:0000256" key="3">
    <source>
        <dbReference type="ARBA" id="ARBA00010231"/>
    </source>
</evidence>
<name>A0A8K0EY86_BRALA</name>
<evidence type="ECO:0000256" key="9">
    <source>
        <dbReference type="ARBA" id="ARBA00023235"/>
    </source>
</evidence>
<dbReference type="Pfam" id="PF02878">
    <property type="entry name" value="PGM_PMM_I"/>
    <property type="match status" value="1"/>
</dbReference>
<evidence type="ECO:0000256" key="8">
    <source>
        <dbReference type="ARBA" id="ARBA00022842"/>
    </source>
</evidence>
<dbReference type="Pfam" id="PF02880">
    <property type="entry name" value="PGM_PMM_III"/>
    <property type="match status" value="1"/>
</dbReference>
<feature type="domain" description="Alpha-D-phosphohexomutase alpha/beta/alpha" evidence="14">
    <location>
        <begin position="376"/>
        <end position="484"/>
    </location>
</feature>
<accession>A0A8K0EY86</accession>
<feature type="domain" description="Alpha-D-phosphohexomutase alpha/beta/alpha" evidence="12">
    <location>
        <begin position="75"/>
        <end position="213"/>
    </location>
</feature>
<dbReference type="InterPro" id="IPR036900">
    <property type="entry name" value="A-D-PHexomutase_C_sf"/>
</dbReference>
<dbReference type="Proteomes" id="UP000838412">
    <property type="component" value="Chromosome 6"/>
</dbReference>
<comment type="similarity">
    <text evidence="3">Belongs to the phosphohexose mutase family.</text>
</comment>
<protein>
    <submittedName>
        <fullName evidence="15">PGM2 protein</fullName>
    </submittedName>
</protein>
<dbReference type="Gene3D" id="3.40.120.10">
    <property type="entry name" value="Alpha-D-Glucose-1,6-Bisphosphate, subunit A, domain 3"/>
    <property type="match status" value="3"/>
</dbReference>
<dbReference type="GO" id="GO:0000287">
    <property type="term" value="F:magnesium ion binding"/>
    <property type="evidence" value="ECO:0007669"/>
    <property type="project" value="InterPro"/>
</dbReference>
<keyword evidence="7" id="KW-0479">Metal-binding</keyword>
<sequence length="626" mass="69709">MFLHLAAFLLKMAAESSVGGPGAGETLPSVGDTDLDGLVRQWMTWDKTEATRGVLKQLVLDKNVDEIRSRLGQRMAFGTAGLRSRMGMGFSQMNDLTIIQTAQGFLRYLQETFPDLQKTGLVIGYDSRHNSQRFAQLTAGIFLHAEVPVFLFSKICPTPYVPYSVLHLGCSAGVMVTASHNPKEDNGYKVYWNNGSQITSPHDKGIASSISANLEPWPTSWDVSVVEQSPLCQDPMDRITKAYYQDLQNYCCHRENNQKTSVKFTYTAMHGVGYQFEVQAFQAFSLPSVIPVEEQIKPDPEFPTVKFPNPEEGKSALDLAMQTAEKHGSSVILANDPDADRLAVAEKQNGSWKVFTGNELGALLGWWAWRCWRQKNPDKDPKNVWMIASTVSSKILRAIAIKESFNFEETLTGFKWMGNKADELMKKGQTVLLAFEEAIGFMYGTNVLDKDGISASVVMAEMTCWLASQNISLTQQLHRIFETYGYHTSENSYYICHDPPTIAKMFERMRNWDGKTGQYPSSCGPYKIKYVRDLTAGYDNSKPDNKPVLPTSKASEMITFSFENGCVATLRTSGTEPKIKYYTEMCLPPGTGGSPESVAAELHSMVETMVKDLLQPEVNGLIARSG</sequence>
<keyword evidence="9" id="KW-0413">Isomerase</keyword>
<evidence type="ECO:0000259" key="14">
    <source>
        <dbReference type="Pfam" id="PF02880"/>
    </source>
</evidence>
<keyword evidence="5" id="KW-0313">Glucose metabolism</keyword>
<feature type="domain" description="Alpha-D-phosphohexomutase alpha/beta/alpha" evidence="13">
    <location>
        <begin position="242"/>
        <end position="347"/>
    </location>
</feature>
<evidence type="ECO:0000313" key="16">
    <source>
        <dbReference type="Proteomes" id="UP000838412"/>
    </source>
</evidence>
<dbReference type="FunFam" id="3.40.120.10:FF:000017">
    <property type="entry name" value="glucose 1,6-bisphosphate synthase"/>
    <property type="match status" value="1"/>
</dbReference>
<reference evidence="15" key="1">
    <citation type="submission" date="2022-01" db="EMBL/GenBank/DDBJ databases">
        <authorList>
            <person name="Braso-Vives M."/>
        </authorList>
    </citation>
    <scope>NUCLEOTIDE SEQUENCE</scope>
</reference>
<dbReference type="PROSITE" id="PS00710">
    <property type="entry name" value="PGM_PMM"/>
    <property type="match status" value="1"/>
</dbReference>
<evidence type="ECO:0000256" key="7">
    <source>
        <dbReference type="ARBA" id="ARBA00022723"/>
    </source>
</evidence>
<dbReference type="GO" id="GO:0008973">
    <property type="term" value="F:phosphopentomutase activity"/>
    <property type="evidence" value="ECO:0007669"/>
    <property type="project" value="TreeGrafter"/>
</dbReference>
<dbReference type="SUPFAM" id="SSF55957">
    <property type="entry name" value="Phosphoglucomutase, C-terminal domain"/>
    <property type="match status" value="1"/>
</dbReference>
<keyword evidence="8" id="KW-0460">Magnesium</keyword>
<dbReference type="InterPro" id="IPR016055">
    <property type="entry name" value="A-D-PHexomutase_a/b/a-I/II/III"/>
</dbReference>
<dbReference type="PANTHER" id="PTHR45745:SF1">
    <property type="entry name" value="PHOSPHOGLUCOMUTASE 2B-RELATED"/>
    <property type="match status" value="1"/>
</dbReference>
<feature type="chain" id="PRO_5035429739" evidence="11">
    <location>
        <begin position="20"/>
        <end position="626"/>
    </location>
</feature>
<evidence type="ECO:0000259" key="12">
    <source>
        <dbReference type="Pfam" id="PF02878"/>
    </source>
</evidence>
<dbReference type="GO" id="GO:0006166">
    <property type="term" value="P:purine ribonucleoside salvage"/>
    <property type="evidence" value="ECO:0007669"/>
    <property type="project" value="TreeGrafter"/>
</dbReference>
<dbReference type="InterPro" id="IPR005844">
    <property type="entry name" value="A-D-PHexomutase_a/b/a-I"/>
</dbReference>
<dbReference type="OrthoDB" id="8300170at2759"/>
<dbReference type="FunFam" id="3.40.120.10:FF:000035">
    <property type="entry name" value="Pgm3p"/>
    <property type="match status" value="1"/>
</dbReference>
<evidence type="ECO:0000256" key="5">
    <source>
        <dbReference type="ARBA" id="ARBA00022526"/>
    </source>
</evidence>
<feature type="signal peptide" evidence="11">
    <location>
        <begin position="1"/>
        <end position="19"/>
    </location>
</feature>
<evidence type="ECO:0000313" key="15">
    <source>
        <dbReference type="EMBL" id="CAH1266988.1"/>
    </source>
</evidence>
<dbReference type="InterPro" id="IPR005846">
    <property type="entry name" value="A-D-PHexomutase_a/b/a-III"/>
</dbReference>
<keyword evidence="10" id="KW-0119">Carbohydrate metabolism</keyword>
<evidence type="ECO:0000256" key="2">
    <source>
        <dbReference type="ARBA" id="ARBA00004496"/>
    </source>
</evidence>
<dbReference type="SUPFAM" id="SSF53738">
    <property type="entry name" value="Phosphoglucomutase, first 3 domains"/>
    <property type="match status" value="3"/>
</dbReference>
<dbReference type="GO" id="GO:0005634">
    <property type="term" value="C:nucleus"/>
    <property type="evidence" value="ECO:0007669"/>
    <property type="project" value="TreeGrafter"/>
</dbReference>
<proteinExistence type="inferred from homology"/>
<dbReference type="PANTHER" id="PTHR45745">
    <property type="entry name" value="PHOSPHOMANNOMUTASE 45A"/>
    <property type="match status" value="1"/>
</dbReference>
<dbReference type="InterPro" id="IPR005845">
    <property type="entry name" value="A-D-PHexomutase_a/b/a-II"/>
</dbReference>
<gene>
    <name evidence="15" type="primary">PGM2</name>
    <name evidence="15" type="ORF">BLAG_LOCUS20482</name>
</gene>
<evidence type="ECO:0000256" key="6">
    <source>
        <dbReference type="ARBA" id="ARBA00022553"/>
    </source>
</evidence>
<keyword evidence="6" id="KW-0597">Phosphoprotein</keyword>
<keyword evidence="4" id="KW-0963">Cytoplasm</keyword>